<evidence type="ECO:0000313" key="3">
    <source>
        <dbReference type="EMBL" id="RZS92645.1"/>
    </source>
</evidence>
<reference evidence="3 4" key="1">
    <citation type="submission" date="2019-02" db="EMBL/GenBank/DDBJ databases">
        <title>Genomic Encyclopedia of Type Strains, Phase IV (KMG-IV): sequencing the most valuable type-strain genomes for metagenomic binning, comparative biology and taxonomic classification.</title>
        <authorList>
            <person name="Goeker M."/>
        </authorList>
    </citation>
    <scope>NUCLEOTIDE SEQUENCE [LARGE SCALE GENOMIC DNA]</scope>
    <source>
        <strain evidence="3 4">DSM 17196</strain>
    </source>
</reference>
<protein>
    <recommendedName>
        <fullName evidence="5">DUF4398 domain-containing protein</fullName>
    </recommendedName>
</protein>
<evidence type="ECO:0000256" key="2">
    <source>
        <dbReference type="SAM" id="SignalP"/>
    </source>
</evidence>
<keyword evidence="4" id="KW-1185">Reference proteome</keyword>
<dbReference type="AlphaFoldDB" id="A0A4Q7NZ67"/>
<comment type="caution">
    <text evidence="3">The sequence shown here is derived from an EMBL/GenBank/DDBJ whole genome shotgun (WGS) entry which is preliminary data.</text>
</comment>
<proteinExistence type="predicted"/>
<sequence>MKKIGLFLFLVCLVFQGNAQNPLDDALTAASYAYSHSKKAYGANNVFHTQEYADKAAEAFSKVEALTAECGCTEANELAYQAKTDMESSLEQDTFERSKYYTKQAKELCSELLKQLTLCQANARKNASQDIVSTEGSEIEAAAEELSVKQQELEEKKRQLALQQQQLEAQIAEQQKAQKELEAKRAQELQQQAAIKNKAEQALKKLELAIQELTVALNEEADFKLPSDYSRSESELQNESLDETKSFYVNRAKELTKTAMQQFANYTDNE</sequence>
<feature type="coiled-coil region" evidence="1">
    <location>
        <begin position="136"/>
        <end position="219"/>
    </location>
</feature>
<feature type="signal peptide" evidence="2">
    <location>
        <begin position="1"/>
        <end position="19"/>
    </location>
</feature>
<dbReference type="EMBL" id="SGXE01000003">
    <property type="protein sequence ID" value="RZS92645.1"/>
    <property type="molecule type" value="Genomic_DNA"/>
</dbReference>
<organism evidence="3 4">
    <name type="scientific">Aquimarina brevivitae</name>
    <dbReference type="NCBI Taxonomy" id="323412"/>
    <lineage>
        <taxon>Bacteria</taxon>
        <taxon>Pseudomonadati</taxon>
        <taxon>Bacteroidota</taxon>
        <taxon>Flavobacteriia</taxon>
        <taxon>Flavobacteriales</taxon>
        <taxon>Flavobacteriaceae</taxon>
        <taxon>Aquimarina</taxon>
    </lineage>
</organism>
<dbReference type="Proteomes" id="UP000292262">
    <property type="component" value="Unassembled WGS sequence"/>
</dbReference>
<evidence type="ECO:0000313" key="4">
    <source>
        <dbReference type="Proteomes" id="UP000292262"/>
    </source>
</evidence>
<keyword evidence="1" id="KW-0175">Coiled coil</keyword>
<keyword evidence="2" id="KW-0732">Signal</keyword>
<name>A0A4Q7NZ67_9FLAO</name>
<evidence type="ECO:0008006" key="5">
    <source>
        <dbReference type="Google" id="ProtNLM"/>
    </source>
</evidence>
<accession>A0A4Q7NZ67</accession>
<dbReference type="RefSeq" id="WP_130287317.1">
    <property type="nucleotide sequence ID" value="NZ_SGXE01000003.1"/>
</dbReference>
<dbReference type="OrthoDB" id="1158605at2"/>
<feature type="chain" id="PRO_5020711285" description="DUF4398 domain-containing protein" evidence="2">
    <location>
        <begin position="20"/>
        <end position="270"/>
    </location>
</feature>
<evidence type="ECO:0000256" key="1">
    <source>
        <dbReference type="SAM" id="Coils"/>
    </source>
</evidence>
<gene>
    <name evidence="3" type="ORF">EV197_2783</name>
</gene>